<reference evidence="3 4" key="1">
    <citation type="submission" date="2019-05" db="EMBL/GenBank/DDBJ databases">
        <title>Another draft genome of Portunus trituberculatus and its Hox gene families provides insights of decapod evolution.</title>
        <authorList>
            <person name="Jeong J.-H."/>
            <person name="Song I."/>
            <person name="Kim S."/>
            <person name="Choi T."/>
            <person name="Kim D."/>
            <person name="Ryu S."/>
            <person name="Kim W."/>
        </authorList>
    </citation>
    <scope>NUCLEOTIDE SEQUENCE [LARGE SCALE GENOMIC DNA]</scope>
    <source>
        <tissue evidence="3">Muscle</tissue>
    </source>
</reference>
<proteinExistence type="predicted"/>
<organism evidence="3 4">
    <name type="scientific">Portunus trituberculatus</name>
    <name type="common">Swimming crab</name>
    <name type="synonym">Neptunus trituberculatus</name>
    <dbReference type="NCBI Taxonomy" id="210409"/>
    <lineage>
        <taxon>Eukaryota</taxon>
        <taxon>Metazoa</taxon>
        <taxon>Ecdysozoa</taxon>
        <taxon>Arthropoda</taxon>
        <taxon>Crustacea</taxon>
        <taxon>Multicrustacea</taxon>
        <taxon>Malacostraca</taxon>
        <taxon>Eumalacostraca</taxon>
        <taxon>Eucarida</taxon>
        <taxon>Decapoda</taxon>
        <taxon>Pleocyemata</taxon>
        <taxon>Brachyura</taxon>
        <taxon>Eubrachyura</taxon>
        <taxon>Portunoidea</taxon>
        <taxon>Portunidae</taxon>
        <taxon>Portuninae</taxon>
        <taxon>Portunus</taxon>
    </lineage>
</organism>
<sequence length="114" mass="12448">MVVLNSDDSTDDHSTYPFPFPPPPLCPSSRPRKAPPAKPSPEPSSPPPSSSSSKQSKAKCPVTHRLFLSLLHCCLVMTLVVLCVVHGVADLYRELIAHSFCHAQLTQPLVIRTH</sequence>
<feature type="transmembrane region" description="Helical" evidence="2">
    <location>
        <begin position="66"/>
        <end position="89"/>
    </location>
</feature>
<evidence type="ECO:0000313" key="4">
    <source>
        <dbReference type="Proteomes" id="UP000324222"/>
    </source>
</evidence>
<evidence type="ECO:0000256" key="1">
    <source>
        <dbReference type="SAM" id="MobiDB-lite"/>
    </source>
</evidence>
<dbReference type="AlphaFoldDB" id="A0A5B7CQP3"/>
<accession>A0A5B7CQP3</accession>
<feature type="region of interest" description="Disordered" evidence="1">
    <location>
        <begin position="1"/>
        <end position="57"/>
    </location>
</feature>
<gene>
    <name evidence="3" type="ORF">E2C01_002422</name>
</gene>
<name>A0A5B7CQP3_PORTR</name>
<keyword evidence="2" id="KW-0812">Transmembrane</keyword>
<keyword evidence="2" id="KW-0472">Membrane</keyword>
<comment type="caution">
    <text evidence="3">The sequence shown here is derived from an EMBL/GenBank/DDBJ whole genome shotgun (WGS) entry which is preliminary data.</text>
</comment>
<evidence type="ECO:0000256" key="2">
    <source>
        <dbReference type="SAM" id="Phobius"/>
    </source>
</evidence>
<keyword evidence="4" id="KW-1185">Reference proteome</keyword>
<protein>
    <submittedName>
        <fullName evidence="3">Uncharacterized protein</fullName>
    </submittedName>
</protein>
<evidence type="ECO:0000313" key="3">
    <source>
        <dbReference type="EMBL" id="MPC09803.1"/>
    </source>
</evidence>
<dbReference type="EMBL" id="VSRR010000087">
    <property type="protein sequence ID" value="MPC09803.1"/>
    <property type="molecule type" value="Genomic_DNA"/>
</dbReference>
<feature type="compositionally biased region" description="Pro residues" evidence="1">
    <location>
        <begin position="36"/>
        <end position="49"/>
    </location>
</feature>
<dbReference type="Proteomes" id="UP000324222">
    <property type="component" value="Unassembled WGS sequence"/>
</dbReference>
<keyword evidence="2" id="KW-1133">Transmembrane helix</keyword>